<comment type="caution">
    <text evidence="2">The sequence shown here is derived from an EMBL/GenBank/DDBJ whole genome shotgun (WGS) entry which is preliminary data.</text>
</comment>
<feature type="region of interest" description="Disordered" evidence="1">
    <location>
        <begin position="499"/>
        <end position="521"/>
    </location>
</feature>
<sequence>MALLMVSTRVVRSAVPVCLVFVLGSLLFYSSRYTSVVAGAGTGTSFFKSIPVILKPDNKANDRRPPTTHAPPRYKPTPTWQPPAVTDPFPLLAHSAATPPPIPEYNVPRPEMHKEYGLDRPPPLFIGFTRNWPILLQAVVSYVTSGWPADSIYVVENTGVHNKNKEGKLSLQNPFYLNHTTLQRLGVNVVQTPVLLTFAQMQNFFLSKAYERDDPYYFYSHQDVLVFSFEEGLDFIKRPVDAEWFFYDEAERQDIMAPVQAGKPGYRTLYENCLRDLQTATKKKERWGFRWYQYDHLTLVNREAMESVGGWDSLIPYYATDCDMNGKMGMDGWTKRNRRVGIFNDVSTVLENLEVLYRSRHLRPKFVDPAPLPPEKEAEIASKASKEAEEKAKATATPVPQRRADNDEKMPDDPIEYFRILRAVGDDMGQWKYRDGAEQRNNWQRSQRGGQGEPFYYDAEGFSKAFWRLTDAGRDIYSEKWGHRGCDLDDGTALRLEDQWRVEKDWEKPKEQDNKEKKKGG</sequence>
<dbReference type="EMBL" id="MU864660">
    <property type="protein sequence ID" value="KAK4182440.1"/>
    <property type="molecule type" value="Genomic_DNA"/>
</dbReference>
<name>A0AAN7ADW9_9PEZI</name>
<feature type="region of interest" description="Disordered" evidence="1">
    <location>
        <begin position="368"/>
        <end position="411"/>
    </location>
</feature>
<evidence type="ECO:0000256" key="1">
    <source>
        <dbReference type="SAM" id="MobiDB-lite"/>
    </source>
</evidence>
<evidence type="ECO:0000313" key="3">
    <source>
        <dbReference type="Proteomes" id="UP001302126"/>
    </source>
</evidence>
<keyword evidence="3" id="KW-1185">Reference proteome</keyword>
<feature type="compositionally biased region" description="Basic and acidic residues" evidence="1">
    <location>
        <begin position="499"/>
        <end position="516"/>
    </location>
</feature>
<reference evidence="2" key="2">
    <citation type="submission" date="2023-05" db="EMBL/GenBank/DDBJ databases">
        <authorList>
            <consortium name="Lawrence Berkeley National Laboratory"/>
            <person name="Steindorff A."/>
            <person name="Hensen N."/>
            <person name="Bonometti L."/>
            <person name="Westerberg I."/>
            <person name="Brannstrom I.O."/>
            <person name="Guillou S."/>
            <person name="Cros-Aarteil S."/>
            <person name="Calhoun S."/>
            <person name="Haridas S."/>
            <person name="Kuo A."/>
            <person name="Mondo S."/>
            <person name="Pangilinan J."/>
            <person name="Riley R."/>
            <person name="Labutti K."/>
            <person name="Andreopoulos B."/>
            <person name="Lipzen A."/>
            <person name="Chen C."/>
            <person name="Yanf M."/>
            <person name="Daum C."/>
            <person name="Ng V."/>
            <person name="Clum A."/>
            <person name="Ohm R."/>
            <person name="Martin F."/>
            <person name="Silar P."/>
            <person name="Natvig D."/>
            <person name="Lalanne C."/>
            <person name="Gautier V."/>
            <person name="Ament-Velasquez S.L."/>
            <person name="Kruys A."/>
            <person name="Hutchinson M.I."/>
            <person name="Powell A.J."/>
            <person name="Barry K."/>
            <person name="Miller A.N."/>
            <person name="Grigoriev I.V."/>
            <person name="Debuchy R."/>
            <person name="Gladieux P."/>
            <person name="Thoren M.H."/>
            <person name="Johannesson H."/>
        </authorList>
    </citation>
    <scope>NUCLEOTIDE SEQUENCE</scope>
    <source>
        <strain evidence="2">PSN309</strain>
    </source>
</reference>
<evidence type="ECO:0000313" key="2">
    <source>
        <dbReference type="EMBL" id="KAK4182440.1"/>
    </source>
</evidence>
<dbReference type="Proteomes" id="UP001302126">
    <property type="component" value="Unassembled WGS sequence"/>
</dbReference>
<proteinExistence type="predicted"/>
<gene>
    <name evidence="2" type="ORF">QBC35DRAFT_457293</name>
</gene>
<reference evidence="2" key="1">
    <citation type="journal article" date="2023" name="Mol. Phylogenet. Evol.">
        <title>Genome-scale phylogeny and comparative genomics of the fungal order Sordariales.</title>
        <authorList>
            <person name="Hensen N."/>
            <person name="Bonometti L."/>
            <person name="Westerberg I."/>
            <person name="Brannstrom I.O."/>
            <person name="Guillou S."/>
            <person name="Cros-Aarteil S."/>
            <person name="Calhoun S."/>
            <person name="Haridas S."/>
            <person name="Kuo A."/>
            <person name="Mondo S."/>
            <person name="Pangilinan J."/>
            <person name="Riley R."/>
            <person name="LaButti K."/>
            <person name="Andreopoulos B."/>
            <person name="Lipzen A."/>
            <person name="Chen C."/>
            <person name="Yan M."/>
            <person name="Daum C."/>
            <person name="Ng V."/>
            <person name="Clum A."/>
            <person name="Steindorff A."/>
            <person name="Ohm R.A."/>
            <person name="Martin F."/>
            <person name="Silar P."/>
            <person name="Natvig D.O."/>
            <person name="Lalanne C."/>
            <person name="Gautier V."/>
            <person name="Ament-Velasquez S.L."/>
            <person name="Kruys A."/>
            <person name="Hutchinson M.I."/>
            <person name="Powell A.J."/>
            <person name="Barry K."/>
            <person name="Miller A.N."/>
            <person name="Grigoriev I.V."/>
            <person name="Debuchy R."/>
            <person name="Gladieux P."/>
            <person name="Hiltunen Thoren M."/>
            <person name="Johannesson H."/>
        </authorList>
    </citation>
    <scope>NUCLEOTIDE SEQUENCE</scope>
    <source>
        <strain evidence="2">PSN309</strain>
    </source>
</reference>
<feature type="compositionally biased region" description="Basic and acidic residues" evidence="1">
    <location>
        <begin position="402"/>
        <end position="411"/>
    </location>
</feature>
<dbReference type="AlphaFoldDB" id="A0AAN7ADW9"/>
<protein>
    <submittedName>
        <fullName evidence="2">Uncharacterized protein</fullName>
    </submittedName>
</protein>
<accession>A0AAN7ADW9</accession>
<feature type="region of interest" description="Disordered" evidence="1">
    <location>
        <begin position="57"/>
        <end position="80"/>
    </location>
</feature>
<organism evidence="2 3">
    <name type="scientific">Podospora australis</name>
    <dbReference type="NCBI Taxonomy" id="1536484"/>
    <lineage>
        <taxon>Eukaryota</taxon>
        <taxon>Fungi</taxon>
        <taxon>Dikarya</taxon>
        <taxon>Ascomycota</taxon>
        <taxon>Pezizomycotina</taxon>
        <taxon>Sordariomycetes</taxon>
        <taxon>Sordariomycetidae</taxon>
        <taxon>Sordariales</taxon>
        <taxon>Podosporaceae</taxon>
        <taxon>Podospora</taxon>
    </lineage>
</organism>
<feature type="compositionally biased region" description="Basic and acidic residues" evidence="1">
    <location>
        <begin position="374"/>
        <end position="393"/>
    </location>
</feature>